<accession>A0A5N5KGJ0</accession>
<dbReference type="Pfam" id="PF03171">
    <property type="entry name" value="2OG-FeII_Oxy"/>
    <property type="match status" value="1"/>
</dbReference>
<dbReference type="SUPFAM" id="SSF51197">
    <property type="entry name" value="Clavaminate synthase-like"/>
    <property type="match status" value="1"/>
</dbReference>
<dbReference type="EMBL" id="VDCV01000013">
    <property type="protein sequence ID" value="KAB5529472.1"/>
    <property type="molecule type" value="Genomic_DNA"/>
</dbReference>
<dbReference type="InterPro" id="IPR044861">
    <property type="entry name" value="IPNS-like_FE2OG_OXY"/>
</dbReference>
<dbReference type="Gene3D" id="2.60.120.330">
    <property type="entry name" value="B-lactam Antibiotic, Isopenicillin N Synthase, Chain"/>
    <property type="match status" value="1"/>
</dbReference>
<organism evidence="2 3">
    <name type="scientific">Salix brachista</name>
    <dbReference type="NCBI Taxonomy" id="2182728"/>
    <lineage>
        <taxon>Eukaryota</taxon>
        <taxon>Viridiplantae</taxon>
        <taxon>Streptophyta</taxon>
        <taxon>Embryophyta</taxon>
        <taxon>Tracheophyta</taxon>
        <taxon>Spermatophyta</taxon>
        <taxon>Magnoliopsida</taxon>
        <taxon>eudicotyledons</taxon>
        <taxon>Gunneridae</taxon>
        <taxon>Pentapetalae</taxon>
        <taxon>rosids</taxon>
        <taxon>fabids</taxon>
        <taxon>Malpighiales</taxon>
        <taxon>Salicaceae</taxon>
        <taxon>Saliceae</taxon>
        <taxon>Salix</taxon>
    </lineage>
</organism>
<keyword evidence="3" id="KW-1185">Reference proteome</keyword>
<gene>
    <name evidence="2" type="ORF">DKX38_019553</name>
</gene>
<reference evidence="3" key="1">
    <citation type="journal article" date="2019" name="Gigascience">
        <title>De novo genome assembly of the endangered Acer yangbiense, a plant species with extremely small populations endemic to Yunnan Province, China.</title>
        <authorList>
            <person name="Yang J."/>
            <person name="Wariss H.M."/>
            <person name="Tao L."/>
            <person name="Zhang R."/>
            <person name="Yun Q."/>
            <person name="Hollingsworth P."/>
            <person name="Dao Z."/>
            <person name="Luo G."/>
            <person name="Guo H."/>
            <person name="Ma Y."/>
            <person name="Sun W."/>
        </authorList>
    </citation>
    <scope>NUCLEOTIDE SEQUENCE [LARGE SCALE GENOMIC DNA]</scope>
    <source>
        <strain evidence="3">cv. br00</strain>
    </source>
</reference>
<evidence type="ECO:0000313" key="2">
    <source>
        <dbReference type="EMBL" id="KAB5529472.1"/>
    </source>
</evidence>
<dbReference type="AlphaFoldDB" id="A0A5N5KGJ0"/>
<dbReference type="Proteomes" id="UP000326939">
    <property type="component" value="Chromosome 13"/>
</dbReference>
<evidence type="ECO:0000259" key="1">
    <source>
        <dbReference type="Pfam" id="PF03171"/>
    </source>
</evidence>
<name>A0A5N5KGJ0_9ROSI</name>
<feature type="domain" description="Isopenicillin N synthase-like Fe(2+) 2OG dioxygenase" evidence="1">
    <location>
        <begin position="53"/>
        <end position="96"/>
    </location>
</feature>
<dbReference type="InterPro" id="IPR027443">
    <property type="entry name" value="IPNS-like_sf"/>
</dbReference>
<evidence type="ECO:0000313" key="3">
    <source>
        <dbReference type="Proteomes" id="UP000326939"/>
    </source>
</evidence>
<proteinExistence type="predicted"/>
<protein>
    <recommendedName>
        <fullName evidence="1">Isopenicillin N synthase-like Fe(2+) 2OG dioxygenase domain-containing protein</fullName>
    </recommendedName>
</protein>
<comment type="caution">
    <text evidence="2">The sequence shown here is derived from an EMBL/GenBank/DDBJ whole genome shotgun (WGS) entry which is preliminary data.</text>
</comment>
<sequence>MAQNGSVQDIEKELQVFDESKAGVKGLVDAGITNTPPFFVVPESEVSCQPNPDHIGGLQVFHQDHWVDVPSIAGAFVANIGDLHQFMSSEHRVLANHIGSKNISCELLRYDLKIL</sequence>